<accession>A0ABV5BLB5</accession>
<keyword evidence="3" id="KW-1185">Reference proteome</keyword>
<comment type="caution">
    <text evidence="2">The sequence shown here is derived from an EMBL/GenBank/DDBJ whole genome shotgun (WGS) entry which is preliminary data.</text>
</comment>
<dbReference type="Proteomes" id="UP001580391">
    <property type="component" value="Unassembled WGS sequence"/>
</dbReference>
<dbReference type="RefSeq" id="WP_040507531.1">
    <property type="nucleotide sequence ID" value="NZ_JBHILI010000002.1"/>
</dbReference>
<evidence type="ECO:0000313" key="3">
    <source>
        <dbReference type="Proteomes" id="UP001580391"/>
    </source>
</evidence>
<keyword evidence="1" id="KW-0472">Membrane</keyword>
<feature type="transmembrane region" description="Helical" evidence="1">
    <location>
        <begin position="5"/>
        <end position="25"/>
    </location>
</feature>
<keyword evidence="1" id="KW-1133">Transmembrane helix</keyword>
<sequence length="110" mass="12110">MINRFLLRTILVLSFCISYSCISMIGERTGQVLEAGYSGTRKMLQGDSYTARSKCPWTKTGMYIGFGGDIGLSAYILSFQFASAPHIIGGLFYLIGSIVKTQYPEIKECG</sequence>
<dbReference type="PROSITE" id="PS51257">
    <property type="entry name" value="PROKAR_LIPOPROTEIN"/>
    <property type="match status" value="1"/>
</dbReference>
<evidence type="ECO:0000313" key="2">
    <source>
        <dbReference type="EMBL" id="MFB5736097.1"/>
    </source>
</evidence>
<keyword evidence="1" id="KW-0812">Transmembrane</keyword>
<evidence type="ECO:0000256" key="1">
    <source>
        <dbReference type="SAM" id="Phobius"/>
    </source>
</evidence>
<protein>
    <recommendedName>
        <fullName evidence="4">Lipoprotein</fullName>
    </recommendedName>
</protein>
<reference evidence="2 3" key="1">
    <citation type="submission" date="2024-09" db="EMBL/GenBank/DDBJ databases">
        <title>Taxonomic and Genotyping Characterization of Leptospira Strains isolated from Multiple Sources in Colombia highlights the importance of intermediate species.</title>
        <authorList>
            <person name="Torres Higuera L."/>
            <person name="Rojas Tapias D."/>
            <person name="Jimenez Velasquez S."/>
            <person name="Renjifo Ibanez C."/>
        </authorList>
    </citation>
    <scope>NUCLEOTIDE SEQUENCE [LARGE SCALE GENOMIC DNA]</scope>
    <source>
        <strain evidence="2 3">Lep080</strain>
    </source>
</reference>
<organism evidence="2 3">
    <name type="scientific">Leptospira wolffii</name>
    <dbReference type="NCBI Taxonomy" id="409998"/>
    <lineage>
        <taxon>Bacteria</taxon>
        <taxon>Pseudomonadati</taxon>
        <taxon>Spirochaetota</taxon>
        <taxon>Spirochaetia</taxon>
        <taxon>Leptospirales</taxon>
        <taxon>Leptospiraceae</taxon>
        <taxon>Leptospira</taxon>
    </lineage>
</organism>
<evidence type="ECO:0008006" key="4">
    <source>
        <dbReference type="Google" id="ProtNLM"/>
    </source>
</evidence>
<gene>
    <name evidence="2" type="ORF">ACE5IX_06235</name>
</gene>
<proteinExistence type="predicted"/>
<feature type="transmembrane region" description="Helical" evidence="1">
    <location>
        <begin position="72"/>
        <end position="95"/>
    </location>
</feature>
<name>A0ABV5BLB5_9LEPT</name>
<dbReference type="EMBL" id="JBHILJ010000002">
    <property type="protein sequence ID" value="MFB5736097.1"/>
    <property type="molecule type" value="Genomic_DNA"/>
</dbReference>